<dbReference type="AlphaFoldDB" id="K9YUY0"/>
<accession>K9YUY0</accession>
<name>K9YUY0_DACS8</name>
<dbReference type="InterPro" id="IPR003790">
    <property type="entry name" value="GHL10"/>
</dbReference>
<dbReference type="Gene3D" id="3.20.20.80">
    <property type="entry name" value="Glycosidases"/>
    <property type="match status" value="1"/>
</dbReference>
<feature type="domain" description="Glycosyl hydrolase-like 10" evidence="2">
    <location>
        <begin position="35"/>
        <end position="334"/>
    </location>
</feature>
<protein>
    <recommendedName>
        <fullName evidence="2">Glycosyl hydrolase-like 10 domain-containing protein</fullName>
    </recommendedName>
</protein>
<dbReference type="RefSeq" id="WP_015229710.1">
    <property type="nucleotide sequence ID" value="NC_019780.1"/>
</dbReference>
<dbReference type="KEGG" id="dsl:Dacsa_2074"/>
<dbReference type="PATRIC" id="fig|13035.3.peg.2352"/>
<dbReference type="InterPro" id="IPR052177">
    <property type="entry name" value="Divisome_Glycosyl_Hydrolase"/>
</dbReference>
<evidence type="ECO:0000259" key="2">
    <source>
        <dbReference type="Pfam" id="PF02638"/>
    </source>
</evidence>
<sequence length="405" mass="47266">MKRQQKLTIFLAVMISVIFALQSVTNSYSLPNQKEIRGVWLTNIDSEILFSKQGIDSAIERLNRINFNTIYPTVWQGGYSLYPSEVAETVYGEKIYPDSRLKGRDMLEETINKGHQLGMTVMAWFEFGFMMPVDSSLVKQHPDWLTERRDGTQIEIKGEDEVVWLNPFHPEVQQFILDLVTEIVSNYDVDGIQFDDHFGLPVAFGYDDYTSSLYRQDINLNPPDEARDSFWVRWRADQLNEFMGRVFHTVKAANPDCLISVSPNPLHFSLPAHLQDWFTWERKGYIEELVLQVYRPDLERFVDELKRTEVQLANSHIPVAIGILSGLKNRPTPIEMIEKQVQTVRDRGFNGVSFFFYESLWHWAEKPPIEREKALYNLFSFPASRVEMRNNLSQKTDQKPDRHTK</sequence>
<organism evidence="3 4">
    <name type="scientific">Dactylococcopsis salina (strain PCC 8305)</name>
    <name type="common">Myxobactron salinum</name>
    <dbReference type="NCBI Taxonomy" id="13035"/>
    <lineage>
        <taxon>Bacteria</taxon>
        <taxon>Bacillati</taxon>
        <taxon>Cyanobacteriota</taxon>
        <taxon>Cyanophyceae</taxon>
        <taxon>Nodosilineales</taxon>
        <taxon>Cymatolegaceae</taxon>
        <taxon>Dactylococcopsis</taxon>
    </lineage>
</organism>
<dbReference type="PANTHER" id="PTHR43405">
    <property type="entry name" value="GLYCOSYL HYDROLASE DIGH"/>
    <property type="match status" value="1"/>
</dbReference>
<gene>
    <name evidence="3" type="ORF">Dacsa_2074</name>
</gene>
<evidence type="ECO:0000256" key="1">
    <source>
        <dbReference type="ARBA" id="ARBA00022729"/>
    </source>
</evidence>
<dbReference type="SUPFAM" id="SSF51445">
    <property type="entry name" value="(Trans)glycosidases"/>
    <property type="match status" value="1"/>
</dbReference>
<dbReference type="eggNOG" id="COG1649">
    <property type="taxonomic scope" value="Bacteria"/>
</dbReference>
<dbReference type="PANTHER" id="PTHR43405:SF1">
    <property type="entry name" value="GLYCOSYL HYDROLASE DIGH"/>
    <property type="match status" value="1"/>
</dbReference>
<dbReference type="Proteomes" id="UP000010482">
    <property type="component" value="Chromosome"/>
</dbReference>
<keyword evidence="1" id="KW-0732">Signal</keyword>
<keyword evidence="4" id="KW-1185">Reference proteome</keyword>
<reference evidence="3" key="1">
    <citation type="submission" date="2012-04" db="EMBL/GenBank/DDBJ databases">
        <title>Finished genome of Dactylococcopsis salina PCC 8305.</title>
        <authorList>
            <consortium name="US DOE Joint Genome Institute"/>
            <person name="Gugger M."/>
            <person name="Coursin T."/>
            <person name="Rippka R."/>
            <person name="Tandeau De Marsac N."/>
            <person name="Huntemann M."/>
            <person name="Wei C.-L."/>
            <person name="Han J."/>
            <person name="Detter J.C."/>
            <person name="Han C."/>
            <person name="Tapia R."/>
            <person name="Daligault H."/>
            <person name="Chen A."/>
            <person name="Krypides N."/>
            <person name="Mavromatis K."/>
            <person name="Markowitz V."/>
            <person name="Szeto E."/>
            <person name="Ivanova N."/>
            <person name="Ovchinnikova G."/>
            <person name="Pagani I."/>
            <person name="Pati A."/>
            <person name="Goodwin L."/>
            <person name="Peters L."/>
            <person name="Pitluck S."/>
            <person name="Woyke T."/>
            <person name="Kerfeld C."/>
        </authorList>
    </citation>
    <scope>NUCLEOTIDE SEQUENCE [LARGE SCALE GENOMIC DNA]</scope>
    <source>
        <strain evidence="3">PCC 8305</strain>
    </source>
</reference>
<dbReference type="InterPro" id="IPR017853">
    <property type="entry name" value="GH"/>
</dbReference>
<dbReference type="Pfam" id="PF02638">
    <property type="entry name" value="GHL10"/>
    <property type="match status" value="1"/>
</dbReference>
<evidence type="ECO:0000313" key="3">
    <source>
        <dbReference type="EMBL" id="AFZ50716.1"/>
    </source>
</evidence>
<evidence type="ECO:0000313" key="4">
    <source>
        <dbReference type="Proteomes" id="UP000010482"/>
    </source>
</evidence>
<dbReference type="HOGENOM" id="CLU_029517_1_1_3"/>
<dbReference type="STRING" id="13035.Dacsa_2074"/>
<dbReference type="EMBL" id="CP003944">
    <property type="protein sequence ID" value="AFZ50716.1"/>
    <property type="molecule type" value="Genomic_DNA"/>
</dbReference>
<proteinExistence type="predicted"/>